<organism evidence="2 3">
    <name type="scientific">Parastrongyloides trichosuri</name>
    <name type="common">Possum-specific nematode worm</name>
    <dbReference type="NCBI Taxonomy" id="131310"/>
    <lineage>
        <taxon>Eukaryota</taxon>
        <taxon>Metazoa</taxon>
        <taxon>Ecdysozoa</taxon>
        <taxon>Nematoda</taxon>
        <taxon>Chromadorea</taxon>
        <taxon>Rhabditida</taxon>
        <taxon>Tylenchina</taxon>
        <taxon>Panagrolaimomorpha</taxon>
        <taxon>Strongyloidoidea</taxon>
        <taxon>Strongyloididae</taxon>
        <taxon>Parastrongyloides</taxon>
    </lineage>
</organism>
<evidence type="ECO:0000313" key="2">
    <source>
        <dbReference type="Proteomes" id="UP000038045"/>
    </source>
</evidence>
<reference evidence="3" key="1">
    <citation type="submission" date="2017-02" db="UniProtKB">
        <authorList>
            <consortium name="WormBaseParasite"/>
        </authorList>
    </citation>
    <scope>IDENTIFICATION</scope>
</reference>
<keyword evidence="1" id="KW-0732">Signal</keyword>
<protein>
    <submittedName>
        <fullName evidence="3">GRANULINS domain-containing protein</fullName>
    </submittedName>
</protein>
<feature type="signal peptide" evidence="1">
    <location>
        <begin position="1"/>
        <end position="27"/>
    </location>
</feature>
<accession>A0A0N4Z8X7</accession>
<dbReference type="Proteomes" id="UP000038045">
    <property type="component" value="Unplaced"/>
</dbReference>
<keyword evidence="2" id="KW-1185">Reference proteome</keyword>
<sequence>MNTDNKKIVNCLTFFLLVCLLFKDTNGCFLNSCPFRRYGRNIECDSCEKVDNGMCATDGLCCNVNQCLFDKDCINKNTCLNDQCMVDDYPGVCVFSGLCCTHGICKVTPVCFSERRKKDLRLIRRKIQFLLPKH</sequence>
<name>A0A0N4Z8X7_PARTI</name>
<proteinExistence type="predicted"/>
<dbReference type="WBParaSite" id="PTRK_0000375900.1">
    <property type="protein sequence ID" value="PTRK_0000375900.1"/>
    <property type="gene ID" value="PTRK_0000375900"/>
</dbReference>
<dbReference type="AlphaFoldDB" id="A0A0N4Z8X7"/>
<evidence type="ECO:0000313" key="3">
    <source>
        <dbReference type="WBParaSite" id="PTRK_0000375900.1"/>
    </source>
</evidence>
<evidence type="ECO:0000256" key="1">
    <source>
        <dbReference type="SAM" id="SignalP"/>
    </source>
</evidence>
<feature type="chain" id="PRO_5005891288" evidence="1">
    <location>
        <begin position="28"/>
        <end position="134"/>
    </location>
</feature>